<dbReference type="Proteomes" id="UP001596207">
    <property type="component" value="Unassembled WGS sequence"/>
</dbReference>
<evidence type="ECO:0000313" key="2">
    <source>
        <dbReference type="EMBL" id="MFC5942797.1"/>
    </source>
</evidence>
<feature type="domain" description="HTH cro/C1-type" evidence="1">
    <location>
        <begin position="10"/>
        <end position="65"/>
    </location>
</feature>
<sequence length="384" mass="40026">MDELPVGRRVAYWRGRRNMSQQVFADRLGRSKSWVDKVERGVRALDKVSILREVAAVLRIDPDVLIARDEAVGPEREPAADGIEVVRAALTRHPGLLSAPAAPADPVVYRTRVAHAGATYGHGRYADLLRLAPALLVDGHRLPGGQGEQLVWAYRLVAFVLVKFDAAELAWLAADRALAAAGDDPVLAAVAVVPLGQALRASGRPQAAFELAVVAAHQVAPLEPGAGTAAERAASAAALFQAELAAAGAGDRSTVDEMLDDATAVTEPDGPEQAEVDADRVAAAVLLGDGRRAVDLHEAFVGGPAWGRLPIEHRAAHLVDVAGAYVRAGDAAGAGAALLHADRLVSAEVRIRPAGRTALADVLAGAHRPDPHLLALAEATGVAR</sequence>
<reference evidence="3" key="1">
    <citation type="journal article" date="2019" name="Int. J. Syst. Evol. Microbiol.">
        <title>The Global Catalogue of Microorganisms (GCM) 10K type strain sequencing project: providing services to taxonomists for standard genome sequencing and annotation.</title>
        <authorList>
            <consortium name="The Broad Institute Genomics Platform"/>
            <consortium name="The Broad Institute Genome Sequencing Center for Infectious Disease"/>
            <person name="Wu L."/>
            <person name="Ma J."/>
        </authorList>
    </citation>
    <scope>NUCLEOTIDE SEQUENCE [LARGE SCALE GENOMIC DNA]</scope>
    <source>
        <strain evidence="3">CGMCC 4.7173</strain>
    </source>
</reference>
<dbReference type="InterPro" id="IPR010982">
    <property type="entry name" value="Lambda_DNA-bd_dom_sf"/>
</dbReference>
<evidence type="ECO:0000313" key="3">
    <source>
        <dbReference type="Proteomes" id="UP001596207"/>
    </source>
</evidence>
<dbReference type="InterPro" id="IPR001387">
    <property type="entry name" value="Cro/C1-type_HTH"/>
</dbReference>
<dbReference type="EMBL" id="JBHSQQ010000078">
    <property type="protein sequence ID" value="MFC5942797.1"/>
    <property type="molecule type" value="Genomic_DNA"/>
</dbReference>
<comment type="caution">
    <text evidence="2">The sequence shown here is derived from an EMBL/GenBank/DDBJ whole genome shotgun (WGS) entry which is preliminary data.</text>
</comment>
<keyword evidence="3" id="KW-1185">Reference proteome</keyword>
<dbReference type="PROSITE" id="PS50943">
    <property type="entry name" value="HTH_CROC1"/>
    <property type="match status" value="1"/>
</dbReference>
<proteinExistence type="predicted"/>
<organism evidence="2 3">
    <name type="scientific">Micromonospora harpali</name>
    <dbReference type="NCBI Taxonomy" id="1490225"/>
    <lineage>
        <taxon>Bacteria</taxon>
        <taxon>Bacillati</taxon>
        <taxon>Actinomycetota</taxon>
        <taxon>Actinomycetes</taxon>
        <taxon>Micromonosporales</taxon>
        <taxon>Micromonosporaceae</taxon>
        <taxon>Micromonospora</taxon>
    </lineage>
</organism>
<gene>
    <name evidence="2" type="ORF">ACFPZ4_15085</name>
</gene>
<protein>
    <submittedName>
        <fullName evidence="2">Helix-turn-helix domain-containing protein</fullName>
    </submittedName>
</protein>
<dbReference type="Gene3D" id="1.10.260.40">
    <property type="entry name" value="lambda repressor-like DNA-binding domains"/>
    <property type="match status" value="1"/>
</dbReference>
<name>A0ABW1HRH4_9ACTN</name>
<dbReference type="SUPFAM" id="SSF47413">
    <property type="entry name" value="lambda repressor-like DNA-binding domains"/>
    <property type="match status" value="1"/>
</dbReference>
<dbReference type="Pfam" id="PF13560">
    <property type="entry name" value="HTH_31"/>
    <property type="match status" value="1"/>
</dbReference>
<dbReference type="RefSeq" id="WP_377536689.1">
    <property type="nucleotide sequence ID" value="NZ_JBHSQQ010000078.1"/>
</dbReference>
<dbReference type="SMART" id="SM00530">
    <property type="entry name" value="HTH_XRE"/>
    <property type="match status" value="1"/>
</dbReference>
<accession>A0ABW1HRH4</accession>
<dbReference type="CDD" id="cd00093">
    <property type="entry name" value="HTH_XRE"/>
    <property type="match status" value="1"/>
</dbReference>
<evidence type="ECO:0000259" key="1">
    <source>
        <dbReference type="PROSITE" id="PS50943"/>
    </source>
</evidence>